<dbReference type="InterPro" id="IPR006119">
    <property type="entry name" value="Resolv_N"/>
</dbReference>
<feature type="domain" description="Resolvase/invertase-type recombinase catalytic" evidence="8">
    <location>
        <begin position="1"/>
        <end position="135"/>
    </location>
</feature>
<dbReference type="GO" id="GO:0015074">
    <property type="term" value="P:DNA integration"/>
    <property type="evidence" value="ECO:0007669"/>
    <property type="project" value="UniProtKB-KW"/>
</dbReference>
<evidence type="ECO:0000256" key="1">
    <source>
        <dbReference type="ARBA" id="ARBA00009913"/>
    </source>
</evidence>
<keyword evidence="4" id="KW-0238">DNA-binding</keyword>
<keyword evidence="5" id="KW-0233">DNA recombination</keyword>
<dbReference type="SMART" id="SM00857">
    <property type="entry name" value="Resolvase"/>
    <property type="match status" value="1"/>
</dbReference>
<gene>
    <name evidence="9" type="ORF">CFBP7129_17730</name>
</gene>
<dbReference type="PANTHER" id="PTHR30461">
    <property type="entry name" value="DNA-INVERTASE FROM LAMBDOID PROPHAGE"/>
    <property type="match status" value="1"/>
</dbReference>
<dbReference type="AlphaFoldDB" id="A0A4D7Z1E9"/>
<dbReference type="FunFam" id="3.40.50.1390:FF:000001">
    <property type="entry name" value="DNA recombinase"/>
    <property type="match status" value="1"/>
</dbReference>
<dbReference type="InterPro" id="IPR036162">
    <property type="entry name" value="Resolvase-like_N_sf"/>
</dbReference>
<name>A0A4D7Z1E9_AGRTU</name>
<dbReference type="PROSITE" id="PS00398">
    <property type="entry name" value="RECOMBINASES_2"/>
    <property type="match status" value="1"/>
</dbReference>
<evidence type="ECO:0000256" key="2">
    <source>
        <dbReference type="ARBA" id="ARBA00022908"/>
    </source>
</evidence>
<protein>
    <submittedName>
        <fullName evidence="9">Recombinase family protein</fullName>
    </submittedName>
</protein>
<dbReference type="InterPro" id="IPR006118">
    <property type="entry name" value="Recombinase_CS"/>
</dbReference>
<dbReference type="EMBL" id="CP039923">
    <property type="protein sequence ID" value="QCL96100.1"/>
    <property type="molecule type" value="Genomic_DNA"/>
</dbReference>
<evidence type="ECO:0000256" key="7">
    <source>
        <dbReference type="PROSITE-ProRule" id="PRU10137"/>
    </source>
</evidence>
<keyword evidence="3" id="KW-0230">DNA invertase</keyword>
<evidence type="ECO:0000256" key="6">
    <source>
        <dbReference type="PIRSR" id="PIRSR606118-50"/>
    </source>
</evidence>
<dbReference type="SUPFAM" id="SSF53041">
    <property type="entry name" value="Resolvase-like"/>
    <property type="match status" value="1"/>
</dbReference>
<dbReference type="Proteomes" id="UP000298649">
    <property type="component" value="Chromosome linear"/>
</dbReference>
<dbReference type="InterPro" id="IPR050639">
    <property type="entry name" value="SSR_resolvase"/>
</dbReference>
<evidence type="ECO:0000313" key="10">
    <source>
        <dbReference type="Proteomes" id="UP000298649"/>
    </source>
</evidence>
<evidence type="ECO:0000256" key="4">
    <source>
        <dbReference type="ARBA" id="ARBA00023125"/>
    </source>
</evidence>
<comment type="similarity">
    <text evidence="1">Belongs to the site-specific recombinase resolvase family.</text>
</comment>
<dbReference type="PROSITE" id="PS51736">
    <property type="entry name" value="RECOMBINASES_3"/>
    <property type="match status" value="1"/>
</dbReference>
<dbReference type="PROSITE" id="PS00397">
    <property type="entry name" value="RECOMBINASES_1"/>
    <property type="match status" value="1"/>
</dbReference>
<organism evidence="9 10">
    <name type="scientific">Agrobacterium tumefaciens</name>
    <dbReference type="NCBI Taxonomy" id="358"/>
    <lineage>
        <taxon>Bacteria</taxon>
        <taxon>Pseudomonadati</taxon>
        <taxon>Pseudomonadota</taxon>
        <taxon>Alphaproteobacteria</taxon>
        <taxon>Hyphomicrobiales</taxon>
        <taxon>Rhizobiaceae</taxon>
        <taxon>Rhizobium/Agrobacterium group</taxon>
        <taxon>Agrobacterium</taxon>
        <taxon>Agrobacterium tumefaciens complex</taxon>
    </lineage>
</organism>
<evidence type="ECO:0000256" key="3">
    <source>
        <dbReference type="ARBA" id="ARBA00023100"/>
    </source>
</evidence>
<dbReference type="Gene3D" id="3.40.50.1390">
    <property type="entry name" value="Resolvase, N-terminal catalytic domain"/>
    <property type="match status" value="1"/>
</dbReference>
<dbReference type="GO" id="GO:0000150">
    <property type="term" value="F:DNA strand exchange activity"/>
    <property type="evidence" value="ECO:0007669"/>
    <property type="project" value="UniProtKB-KW"/>
</dbReference>
<evidence type="ECO:0000313" key="9">
    <source>
        <dbReference type="EMBL" id="QCL96100.1"/>
    </source>
</evidence>
<evidence type="ECO:0000259" key="8">
    <source>
        <dbReference type="PROSITE" id="PS51736"/>
    </source>
</evidence>
<proteinExistence type="inferred from homology"/>
<sequence length="216" mass="23923">MRIGYARVSTVDQHLDLQLNALHAAGCDIIFEDQGVSGASTNRPGLSKALRRLRTGDTLVVWRLDRLGRSLAHLIKTVSSLRSRGVQLRSLTEAIDTGTPTGNLVFHIFGAISEFERCLISERSVAGVAAARAKGRHLGRRPALTPNQVEAVHRVHQRGHLPGRAYSLPRRNTNWCQRRKQLHACLRTERRSRISENIELSAVGHYPEAVHAVPGC</sequence>
<keyword evidence="2" id="KW-0229">DNA integration</keyword>
<evidence type="ECO:0000256" key="5">
    <source>
        <dbReference type="ARBA" id="ARBA00023172"/>
    </source>
</evidence>
<dbReference type="GO" id="GO:0003677">
    <property type="term" value="F:DNA binding"/>
    <property type="evidence" value="ECO:0007669"/>
    <property type="project" value="UniProtKB-KW"/>
</dbReference>
<dbReference type="PANTHER" id="PTHR30461:SF2">
    <property type="entry name" value="SERINE RECOMBINASE PINE-RELATED"/>
    <property type="match status" value="1"/>
</dbReference>
<dbReference type="RefSeq" id="WP_137004931.1">
    <property type="nucleotide sequence ID" value="NZ_CP039923.1"/>
</dbReference>
<dbReference type="Pfam" id="PF00239">
    <property type="entry name" value="Resolvase"/>
    <property type="match status" value="1"/>
</dbReference>
<reference evidence="9 10" key="1">
    <citation type="submission" date="2019-04" db="EMBL/GenBank/DDBJ databases">
        <title>Complete genome sequence of Agrobacterium tumefaciens CFBP7129.</title>
        <authorList>
            <person name="Haryono M."/>
            <person name="Lin Y.-C."/>
            <person name="Lai E.-M."/>
            <person name="Kuo C.-H."/>
        </authorList>
    </citation>
    <scope>NUCLEOTIDE SEQUENCE [LARGE SCALE GENOMIC DNA]</scope>
    <source>
        <strain evidence="9 10">CFBP7129</strain>
    </source>
</reference>
<accession>A0A4D7Z1E9</accession>
<dbReference type="CDD" id="cd03768">
    <property type="entry name" value="SR_ResInv"/>
    <property type="match status" value="1"/>
</dbReference>
<feature type="active site" description="O-(5'-phospho-DNA)-serine intermediate" evidence="6 7">
    <location>
        <position position="9"/>
    </location>
</feature>